<organism evidence="2 3">
    <name type="scientific">Cymbomonas tetramitiformis</name>
    <dbReference type="NCBI Taxonomy" id="36881"/>
    <lineage>
        <taxon>Eukaryota</taxon>
        <taxon>Viridiplantae</taxon>
        <taxon>Chlorophyta</taxon>
        <taxon>Pyramimonadophyceae</taxon>
        <taxon>Pyramimonadales</taxon>
        <taxon>Pyramimonadaceae</taxon>
        <taxon>Cymbomonas</taxon>
    </lineage>
</organism>
<accession>A0AAE0H147</accession>
<dbReference type="Pfam" id="PF13676">
    <property type="entry name" value="TIR_2"/>
    <property type="match status" value="1"/>
</dbReference>
<name>A0AAE0H147_9CHLO</name>
<dbReference type="InterPro" id="IPR000157">
    <property type="entry name" value="TIR_dom"/>
</dbReference>
<keyword evidence="3" id="KW-1185">Reference proteome</keyword>
<comment type="caution">
    <text evidence="2">The sequence shown here is derived from an EMBL/GenBank/DDBJ whole genome shotgun (WGS) entry which is preliminary data.</text>
</comment>
<sequence>MRFRAACALEPIVLNECPCNLFNIPQTRCLIRAEAEFQVLLMGCGASSGSSIEECRQVELGPDVFISYRVPECQKEAKQLDGALKERGLRCHLSTNQFEDLLLSGGDNWASHIFSAIDACTVFVVMGSATYGQQAATPRGELLATWEEINYAKRNYKPIFLIKLCGHFALPDVEALLSGCRHTRVWDPRENLDTAVVEDLVQLLQGNSPSRERTPPVPPLPLADIKASGQADRSDAWINSDFHLITSKSLQSIAQPGTDESLKSAASTPTAADGVEEVEEIVEKWWGKKWWILPKEEILTERTRLRKLHQEKARQREEEEALKRAEVRRFGAMWRC</sequence>
<dbReference type="Gene3D" id="3.40.50.10140">
    <property type="entry name" value="Toll/interleukin-1 receptor homology (TIR) domain"/>
    <property type="match status" value="1"/>
</dbReference>
<protein>
    <recommendedName>
        <fullName evidence="1">TIR domain-containing protein</fullName>
    </recommendedName>
</protein>
<evidence type="ECO:0000313" key="2">
    <source>
        <dbReference type="EMBL" id="KAK3288069.1"/>
    </source>
</evidence>
<evidence type="ECO:0000313" key="3">
    <source>
        <dbReference type="Proteomes" id="UP001190700"/>
    </source>
</evidence>
<gene>
    <name evidence="2" type="ORF">CYMTET_4445</name>
</gene>
<evidence type="ECO:0000259" key="1">
    <source>
        <dbReference type="Pfam" id="PF13676"/>
    </source>
</evidence>
<dbReference type="Proteomes" id="UP001190700">
    <property type="component" value="Unassembled WGS sequence"/>
</dbReference>
<reference evidence="2 3" key="1">
    <citation type="journal article" date="2015" name="Genome Biol. Evol.">
        <title>Comparative Genomics of a Bacterivorous Green Alga Reveals Evolutionary Causalities and Consequences of Phago-Mixotrophic Mode of Nutrition.</title>
        <authorList>
            <person name="Burns J.A."/>
            <person name="Paasch A."/>
            <person name="Narechania A."/>
            <person name="Kim E."/>
        </authorList>
    </citation>
    <scope>NUCLEOTIDE SEQUENCE [LARGE SCALE GENOMIC DNA]</scope>
    <source>
        <strain evidence="2 3">PLY_AMNH</strain>
    </source>
</reference>
<feature type="domain" description="TIR" evidence="1">
    <location>
        <begin position="64"/>
        <end position="163"/>
    </location>
</feature>
<dbReference type="GO" id="GO:0007165">
    <property type="term" value="P:signal transduction"/>
    <property type="evidence" value="ECO:0007669"/>
    <property type="project" value="InterPro"/>
</dbReference>
<dbReference type="SUPFAM" id="SSF52200">
    <property type="entry name" value="Toll/Interleukin receptor TIR domain"/>
    <property type="match status" value="1"/>
</dbReference>
<proteinExistence type="predicted"/>
<dbReference type="InterPro" id="IPR035897">
    <property type="entry name" value="Toll_tir_struct_dom_sf"/>
</dbReference>
<dbReference type="AlphaFoldDB" id="A0AAE0H147"/>
<dbReference type="EMBL" id="LGRX02000616">
    <property type="protein sequence ID" value="KAK3288069.1"/>
    <property type="molecule type" value="Genomic_DNA"/>
</dbReference>